<reference evidence="2 3" key="1">
    <citation type="submission" date="2017-06" db="EMBL/GenBank/DDBJ databases">
        <title>Genome Sequencing of the methanotroph Methylovulum psychrotolerants str. HV10-M2 isolated from a high-altitude environment.</title>
        <authorList>
            <person name="Mateos-Rivera A."/>
        </authorList>
    </citation>
    <scope>NUCLEOTIDE SEQUENCE [LARGE SCALE GENOMIC DNA]</scope>
    <source>
        <strain evidence="2 3">HV10_M2</strain>
    </source>
</reference>
<protein>
    <submittedName>
        <fullName evidence="2">Integrase</fullName>
    </submittedName>
</protein>
<keyword evidence="3" id="KW-1185">Reference proteome</keyword>
<dbReference type="GO" id="GO:0015074">
    <property type="term" value="P:DNA integration"/>
    <property type="evidence" value="ECO:0007669"/>
    <property type="project" value="InterPro"/>
</dbReference>
<dbReference type="KEGG" id="mpsy:CEK71_02920"/>
<name>A0A1Z4BV32_9GAMM</name>
<dbReference type="Proteomes" id="UP000197019">
    <property type="component" value="Chromosome"/>
</dbReference>
<dbReference type="EMBL" id="CP022129">
    <property type="protein sequence ID" value="ASF45100.1"/>
    <property type="molecule type" value="Genomic_DNA"/>
</dbReference>
<organism evidence="2 3">
    <name type="scientific">Methylovulum psychrotolerans</name>
    <dbReference type="NCBI Taxonomy" id="1704499"/>
    <lineage>
        <taxon>Bacteria</taxon>
        <taxon>Pseudomonadati</taxon>
        <taxon>Pseudomonadota</taxon>
        <taxon>Gammaproteobacteria</taxon>
        <taxon>Methylococcales</taxon>
        <taxon>Methylococcaceae</taxon>
        <taxon>Methylovulum</taxon>
    </lineage>
</organism>
<accession>A0A1Z4BV32</accession>
<dbReference type="SUPFAM" id="SSF53098">
    <property type="entry name" value="Ribonuclease H-like"/>
    <property type="match status" value="1"/>
</dbReference>
<feature type="domain" description="Integrase catalytic" evidence="1">
    <location>
        <begin position="2"/>
        <end position="49"/>
    </location>
</feature>
<dbReference type="AlphaFoldDB" id="A0A1Z4BV32"/>
<evidence type="ECO:0000313" key="3">
    <source>
        <dbReference type="Proteomes" id="UP000197019"/>
    </source>
</evidence>
<sequence length="56" mass="6741">MSLKHEQLNYERFKTKEAAKLSIIDYFAFYNGRRSHSTLGYKTPLEFEREFYSKVA</sequence>
<dbReference type="InterPro" id="IPR001584">
    <property type="entry name" value="Integrase_cat-core"/>
</dbReference>
<evidence type="ECO:0000313" key="2">
    <source>
        <dbReference type="EMBL" id="ASF45100.1"/>
    </source>
</evidence>
<gene>
    <name evidence="2" type="ORF">CEK71_02920</name>
</gene>
<evidence type="ECO:0000259" key="1">
    <source>
        <dbReference type="Pfam" id="PF13333"/>
    </source>
</evidence>
<dbReference type="InterPro" id="IPR012337">
    <property type="entry name" value="RNaseH-like_sf"/>
</dbReference>
<proteinExistence type="predicted"/>
<dbReference type="Pfam" id="PF13333">
    <property type="entry name" value="rve_2"/>
    <property type="match status" value="1"/>
</dbReference>
<dbReference type="OrthoDB" id="9813126at2"/>
<dbReference type="RefSeq" id="WP_088617983.1">
    <property type="nucleotide sequence ID" value="NZ_CP022129.1"/>
</dbReference>